<feature type="region of interest" description="Disordered" evidence="8">
    <location>
        <begin position="344"/>
        <end position="377"/>
    </location>
</feature>
<reference evidence="9" key="2">
    <citation type="submission" date="2014-02" db="EMBL/GenBank/DDBJ databases">
        <title>Complete DNA sequence of /Kuraishia capsulata/ illustrates novel genomic features among budding yeasts (/Saccharomycotina/).</title>
        <authorList>
            <person name="Morales L."/>
            <person name="Noel B."/>
            <person name="Porcel B."/>
            <person name="Marcet-Houben M."/>
            <person name="Hullo M-F."/>
            <person name="Sacerdot C."/>
            <person name="Tekaia F."/>
            <person name="Leh-Louis V."/>
            <person name="Despons L."/>
            <person name="Khanna V."/>
            <person name="Aury J-M."/>
            <person name="Barbe V."/>
            <person name="Couloux A."/>
            <person name="Labadie K."/>
            <person name="Pelletier E."/>
            <person name="Souciet J-L."/>
            <person name="Boekhout T."/>
            <person name="Gabaldon T."/>
            <person name="Wincker P."/>
            <person name="Dujon B."/>
        </authorList>
    </citation>
    <scope>NUCLEOTIDE SEQUENCE</scope>
    <source>
        <strain evidence="9">CBS 1993</strain>
    </source>
</reference>
<dbReference type="InterPro" id="IPR021110">
    <property type="entry name" value="DNA_rep_checkpnt_protein"/>
</dbReference>
<evidence type="ECO:0000256" key="3">
    <source>
        <dbReference type="ARBA" id="ARBA00018363"/>
    </source>
</evidence>
<dbReference type="RefSeq" id="XP_022461570.1">
    <property type="nucleotide sequence ID" value="XM_022606174.1"/>
</dbReference>
<sequence>MATVAKIEEKIGLLKKEIKQWEHSFANGNDGRLPEFKDVKSNEGMARKYKKYEKYKRALRSTLESEAVKVVEVDQSQLNDNEFDDIKTKLQQEEEEETLVITELGPTPQLGGRILGLFDLKLLEKEPQIPETPTKKQDATFKTPTKKAKLLTFGDMTPSTARVLQEPNGSPSKEVMDTPIYLRRESRQVEPIHFGSSPTLAPTSDPTQLTPTKWAKAQLISPTKIIEPSPVLKSRNKSIFQMGHEIEELKRQRENMHESDIEDEDIRLLIQSENLALSQEKINETRGNDEDTTKDEADQTTAEPEPVYRKKARTQKRSTRRVRIKTMPMDMEDDLATVDIHKKLGKIEQDANPDTDESEEVSSEEDESEYEEAKKTKWAKLDAQKRNAFVSNNFVRLKINKKNRGKFFKRR</sequence>
<dbReference type="Pfam" id="PF11719">
    <property type="entry name" value="Drc1-Sld2"/>
    <property type="match status" value="1"/>
</dbReference>
<dbReference type="GO" id="GO:0000727">
    <property type="term" value="P:double-strand break repair via break-induced replication"/>
    <property type="evidence" value="ECO:0007669"/>
    <property type="project" value="TreeGrafter"/>
</dbReference>
<feature type="compositionally biased region" description="Basic residues" evidence="8">
    <location>
        <begin position="309"/>
        <end position="324"/>
    </location>
</feature>
<reference evidence="9" key="1">
    <citation type="submission" date="2013-12" db="EMBL/GenBank/DDBJ databases">
        <authorList>
            <person name="Genoscope - CEA"/>
        </authorList>
    </citation>
    <scope>NUCLEOTIDE SEQUENCE</scope>
    <source>
        <strain evidence="9">CBS 1993</strain>
    </source>
</reference>
<feature type="region of interest" description="Disordered" evidence="8">
    <location>
        <begin position="279"/>
        <end position="330"/>
    </location>
</feature>
<dbReference type="GO" id="GO:0031261">
    <property type="term" value="C:DNA replication preinitiation complex"/>
    <property type="evidence" value="ECO:0007669"/>
    <property type="project" value="TreeGrafter"/>
</dbReference>
<dbReference type="HOGENOM" id="CLU_667493_0_0_1"/>
<comment type="subcellular location">
    <subcellularLocation>
        <location evidence="1 7">Nucleus</location>
    </subcellularLocation>
</comment>
<evidence type="ECO:0000256" key="2">
    <source>
        <dbReference type="ARBA" id="ARBA00007276"/>
    </source>
</evidence>
<dbReference type="AlphaFoldDB" id="W6MS24"/>
<feature type="compositionally biased region" description="Acidic residues" evidence="8">
    <location>
        <begin position="351"/>
        <end position="370"/>
    </location>
</feature>
<evidence type="ECO:0000313" key="10">
    <source>
        <dbReference type="Proteomes" id="UP000019384"/>
    </source>
</evidence>
<evidence type="ECO:0000256" key="7">
    <source>
        <dbReference type="RuleBase" id="RU367067"/>
    </source>
</evidence>
<gene>
    <name evidence="9" type="ORF">KUCA_T00005579001</name>
</gene>
<protein>
    <recommendedName>
        <fullName evidence="3 7">DNA replication regulator SLD2</fullName>
    </recommendedName>
</protein>
<organism evidence="9 10">
    <name type="scientific">Kuraishia capsulata CBS 1993</name>
    <dbReference type="NCBI Taxonomy" id="1382522"/>
    <lineage>
        <taxon>Eukaryota</taxon>
        <taxon>Fungi</taxon>
        <taxon>Dikarya</taxon>
        <taxon>Ascomycota</taxon>
        <taxon>Saccharomycotina</taxon>
        <taxon>Pichiomycetes</taxon>
        <taxon>Pichiales</taxon>
        <taxon>Pichiaceae</taxon>
        <taxon>Kuraishia</taxon>
    </lineage>
</organism>
<comment type="function">
    <text evidence="7">Has a role in the initiation of DNA replication. Required at S-phase checkpoint.</text>
</comment>
<evidence type="ECO:0000256" key="8">
    <source>
        <dbReference type="SAM" id="MobiDB-lite"/>
    </source>
</evidence>
<dbReference type="GO" id="GO:1902977">
    <property type="term" value="P:mitotic DNA replication preinitiation complex assembly"/>
    <property type="evidence" value="ECO:0007669"/>
    <property type="project" value="TreeGrafter"/>
</dbReference>
<dbReference type="GO" id="GO:0006270">
    <property type="term" value="P:DNA replication initiation"/>
    <property type="evidence" value="ECO:0007669"/>
    <property type="project" value="UniProtKB-UniRule"/>
</dbReference>
<keyword evidence="5 7" id="KW-0539">Nucleus</keyword>
<dbReference type="Gene3D" id="1.10.10.1460">
    <property type="match status" value="1"/>
</dbReference>
<dbReference type="PANTHER" id="PTHR28124">
    <property type="entry name" value="DNA REPLICATION REGULATOR SLD2"/>
    <property type="match status" value="1"/>
</dbReference>
<dbReference type="Proteomes" id="UP000019384">
    <property type="component" value="Unassembled WGS sequence"/>
</dbReference>
<dbReference type="OrthoDB" id="8775810at2759"/>
<dbReference type="EMBL" id="HG793131">
    <property type="protein sequence ID" value="CDK29586.1"/>
    <property type="molecule type" value="Genomic_DNA"/>
</dbReference>
<evidence type="ECO:0000313" key="9">
    <source>
        <dbReference type="EMBL" id="CDK29586.1"/>
    </source>
</evidence>
<evidence type="ECO:0000256" key="6">
    <source>
        <dbReference type="ARBA" id="ARBA00023306"/>
    </source>
</evidence>
<dbReference type="STRING" id="1382522.W6MS24"/>
<keyword evidence="10" id="KW-1185">Reference proteome</keyword>
<dbReference type="GO" id="GO:0003697">
    <property type="term" value="F:single-stranded DNA binding"/>
    <property type="evidence" value="ECO:0007669"/>
    <property type="project" value="TreeGrafter"/>
</dbReference>
<dbReference type="PANTHER" id="PTHR28124:SF1">
    <property type="entry name" value="DNA REPLICATION REGULATOR SLD2"/>
    <property type="match status" value="1"/>
</dbReference>
<evidence type="ECO:0000256" key="4">
    <source>
        <dbReference type="ARBA" id="ARBA00022705"/>
    </source>
</evidence>
<dbReference type="GeneID" id="34522958"/>
<keyword evidence="4 7" id="KW-0235">DNA replication</keyword>
<evidence type="ECO:0000256" key="5">
    <source>
        <dbReference type="ARBA" id="ARBA00023242"/>
    </source>
</evidence>
<feature type="compositionally biased region" description="Basic and acidic residues" evidence="8">
    <location>
        <begin position="281"/>
        <end position="297"/>
    </location>
</feature>
<comment type="similarity">
    <text evidence="2 7">Belongs to the SLD2 family.</text>
</comment>
<dbReference type="InterPro" id="IPR040203">
    <property type="entry name" value="Sld2"/>
</dbReference>
<name>W6MS24_9ASCO</name>
<accession>W6MS24</accession>
<dbReference type="GO" id="GO:0003688">
    <property type="term" value="F:DNA replication origin binding"/>
    <property type="evidence" value="ECO:0007669"/>
    <property type="project" value="TreeGrafter"/>
</dbReference>
<keyword evidence="6 7" id="KW-0131">Cell cycle</keyword>
<evidence type="ECO:0000256" key="1">
    <source>
        <dbReference type="ARBA" id="ARBA00004123"/>
    </source>
</evidence>
<proteinExistence type="inferred from homology"/>